<dbReference type="InterPro" id="IPR050364">
    <property type="entry name" value="Cytochrome_P450_fung"/>
</dbReference>
<evidence type="ECO:0000256" key="4">
    <source>
        <dbReference type="ARBA" id="ARBA00022617"/>
    </source>
</evidence>
<dbReference type="PANTHER" id="PTHR46300:SF7">
    <property type="entry name" value="P450, PUTATIVE (EUROFUNG)-RELATED"/>
    <property type="match status" value="1"/>
</dbReference>
<dbReference type="SUPFAM" id="SSF48264">
    <property type="entry name" value="Cytochrome P450"/>
    <property type="match status" value="1"/>
</dbReference>
<dbReference type="EMBL" id="KV417291">
    <property type="protein sequence ID" value="KZO94968.1"/>
    <property type="molecule type" value="Genomic_DNA"/>
</dbReference>
<evidence type="ECO:0000256" key="6">
    <source>
        <dbReference type="ARBA" id="ARBA00023002"/>
    </source>
</evidence>
<dbReference type="Gene3D" id="1.10.630.10">
    <property type="entry name" value="Cytochrome P450"/>
    <property type="match status" value="1"/>
</dbReference>
<sequence>MSTNLSTLGAALCALVLVLLFGWRHLERGKLPLPPGPKGYPVIGNLLDLPKENDWLVYSDLQKTYGDIMYISVLGKPFLIISSLKIASDLLEKRSTFYSARMPLIFGGELCNFNRSFALQEGIPHREARKAGHRALNATAMKQWRGLQEAEAHKTLRKLLHSPTEFSKHFDANAASSIMRISYGYELEQEDDPLLRMANRAMESFNAACYPGRWIVDTLPFLKHVPEWVPGAGFQKTARVWRERAEHLFNDPFNLVKDRMRAGIALPSMTAQLLETRKPNTDEEHIKNAVGALYGGGVDTTPSALTSFIMAMTLYPDVQKKAQEELDHVVGKERLPTFADRPNLPYMNAVVKEVLRWAAVVPMCLPHRLIKEDEYNGYRIPKDTIVLTNIWHMNRDISAYGPDVDRFRPERFLGRDPAPRGFSTSSTREFGSPAFGFGRRVCPGVHVADPSLFIVCSNILATMVISPVSGVDGRPLLPEIKYTSGVIVHAKPFQTCITPRSAKAVELINGAH</sequence>
<dbReference type="GO" id="GO:0004497">
    <property type="term" value="F:monooxygenase activity"/>
    <property type="evidence" value="ECO:0007669"/>
    <property type="project" value="UniProtKB-KW"/>
</dbReference>
<keyword evidence="12" id="KW-1185">Reference proteome</keyword>
<reference evidence="11 12" key="1">
    <citation type="journal article" date="2016" name="Mol. Biol. Evol.">
        <title>Comparative Genomics of Early-Diverging Mushroom-Forming Fungi Provides Insights into the Origins of Lignocellulose Decay Capabilities.</title>
        <authorList>
            <person name="Nagy L.G."/>
            <person name="Riley R."/>
            <person name="Tritt A."/>
            <person name="Adam C."/>
            <person name="Daum C."/>
            <person name="Floudas D."/>
            <person name="Sun H."/>
            <person name="Yadav J.S."/>
            <person name="Pangilinan J."/>
            <person name="Larsson K.H."/>
            <person name="Matsuura K."/>
            <person name="Barry K."/>
            <person name="Labutti K."/>
            <person name="Kuo R."/>
            <person name="Ohm R.A."/>
            <person name="Bhattacharya S.S."/>
            <person name="Shirouzu T."/>
            <person name="Yoshinaga Y."/>
            <person name="Martin F.M."/>
            <person name="Grigoriev I.V."/>
            <person name="Hibbett D.S."/>
        </authorList>
    </citation>
    <scope>NUCLEOTIDE SEQUENCE [LARGE SCALE GENOMIC DNA]</scope>
    <source>
        <strain evidence="11 12">TUFC12733</strain>
    </source>
</reference>
<comment type="similarity">
    <text evidence="3 10">Belongs to the cytochrome P450 family.</text>
</comment>
<evidence type="ECO:0000256" key="1">
    <source>
        <dbReference type="ARBA" id="ARBA00001971"/>
    </source>
</evidence>
<dbReference type="PRINTS" id="PR00463">
    <property type="entry name" value="EP450I"/>
</dbReference>
<keyword evidence="6 10" id="KW-0560">Oxidoreductase</keyword>
<dbReference type="InterPro" id="IPR001128">
    <property type="entry name" value="Cyt_P450"/>
</dbReference>
<dbReference type="InterPro" id="IPR036396">
    <property type="entry name" value="Cyt_P450_sf"/>
</dbReference>
<dbReference type="STRING" id="1330018.A0A167KSZ5"/>
<evidence type="ECO:0000313" key="11">
    <source>
        <dbReference type="EMBL" id="KZO94968.1"/>
    </source>
</evidence>
<dbReference type="PRINTS" id="PR00385">
    <property type="entry name" value="P450"/>
</dbReference>
<evidence type="ECO:0000256" key="2">
    <source>
        <dbReference type="ARBA" id="ARBA00005179"/>
    </source>
</evidence>
<dbReference type="PROSITE" id="PS00086">
    <property type="entry name" value="CYTOCHROME_P450"/>
    <property type="match status" value="1"/>
</dbReference>
<dbReference type="GO" id="GO:0020037">
    <property type="term" value="F:heme binding"/>
    <property type="evidence" value="ECO:0007669"/>
    <property type="project" value="InterPro"/>
</dbReference>
<keyword evidence="7 9" id="KW-0408">Iron</keyword>
<dbReference type="CDD" id="cd11065">
    <property type="entry name" value="CYP64-like"/>
    <property type="match status" value="1"/>
</dbReference>
<evidence type="ECO:0000256" key="3">
    <source>
        <dbReference type="ARBA" id="ARBA00010617"/>
    </source>
</evidence>
<gene>
    <name evidence="11" type="ORF">CALVIDRAFT_565088</name>
</gene>
<comment type="cofactor">
    <cofactor evidence="1 9">
        <name>heme</name>
        <dbReference type="ChEBI" id="CHEBI:30413"/>
    </cofactor>
</comment>
<comment type="pathway">
    <text evidence="2">Secondary metabolite biosynthesis.</text>
</comment>
<evidence type="ECO:0000256" key="9">
    <source>
        <dbReference type="PIRSR" id="PIRSR602401-1"/>
    </source>
</evidence>
<evidence type="ECO:0000313" key="12">
    <source>
        <dbReference type="Proteomes" id="UP000076738"/>
    </source>
</evidence>
<dbReference type="Pfam" id="PF00067">
    <property type="entry name" value="p450"/>
    <property type="match status" value="1"/>
</dbReference>
<organism evidence="11 12">
    <name type="scientific">Calocera viscosa (strain TUFC12733)</name>
    <dbReference type="NCBI Taxonomy" id="1330018"/>
    <lineage>
        <taxon>Eukaryota</taxon>
        <taxon>Fungi</taxon>
        <taxon>Dikarya</taxon>
        <taxon>Basidiomycota</taxon>
        <taxon>Agaricomycotina</taxon>
        <taxon>Dacrymycetes</taxon>
        <taxon>Dacrymycetales</taxon>
        <taxon>Dacrymycetaceae</taxon>
        <taxon>Calocera</taxon>
    </lineage>
</organism>
<keyword evidence="4 9" id="KW-0349">Heme</keyword>
<dbReference type="InterPro" id="IPR002401">
    <property type="entry name" value="Cyt_P450_E_grp-I"/>
</dbReference>
<dbReference type="AlphaFoldDB" id="A0A167KSZ5"/>
<dbReference type="OrthoDB" id="2789670at2759"/>
<keyword evidence="5 9" id="KW-0479">Metal-binding</keyword>
<evidence type="ECO:0000256" key="7">
    <source>
        <dbReference type="ARBA" id="ARBA00023004"/>
    </source>
</evidence>
<dbReference type="Proteomes" id="UP000076738">
    <property type="component" value="Unassembled WGS sequence"/>
</dbReference>
<name>A0A167KSZ5_CALVF</name>
<evidence type="ECO:0000256" key="5">
    <source>
        <dbReference type="ARBA" id="ARBA00022723"/>
    </source>
</evidence>
<feature type="binding site" description="axial binding residue" evidence="9">
    <location>
        <position position="442"/>
    </location>
    <ligand>
        <name>heme</name>
        <dbReference type="ChEBI" id="CHEBI:30413"/>
    </ligand>
    <ligandPart>
        <name>Fe</name>
        <dbReference type="ChEBI" id="CHEBI:18248"/>
    </ligandPart>
</feature>
<evidence type="ECO:0000256" key="8">
    <source>
        <dbReference type="ARBA" id="ARBA00023033"/>
    </source>
</evidence>
<evidence type="ECO:0000256" key="10">
    <source>
        <dbReference type="RuleBase" id="RU000461"/>
    </source>
</evidence>
<dbReference type="InterPro" id="IPR017972">
    <property type="entry name" value="Cyt_P450_CS"/>
</dbReference>
<dbReference type="PANTHER" id="PTHR46300">
    <property type="entry name" value="P450, PUTATIVE (EUROFUNG)-RELATED-RELATED"/>
    <property type="match status" value="1"/>
</dbReference>
<dbReference type="GO" id="GO:0005506">
    <property type="term" value="F:iron ion binding"/>
    <property type="evidence" value="ECO:0007669"/>
    <property type="project" value="InterPro"/>
</dbReference>
<proteinExistence type="inferred from homology"/>
<keyword evidence="8 10" id="KW-0503">Monooxygenase</keyword>
<dbReference type="GO" id="GO:0016705">
    <property type="term" value="F:oxidoreductase activity, acting on paired donors, with incorporation or reduction of molecular oxygen"/>
    <property type="evidence" value="ECO:0007669"/>
    <property type="project" value="InterPro"/>
</dbReference>
<protein>
    <submittedName>
        <fullName evidence="11">Cytochrome P450</fullName>
    </submittedName>
</protein>
<accession>A0A167KSZ5</accession>